<name>A0AAE5T0U9_STACR</name>
<dbReference type="EMBL" id="PZBZ01000005">
    <property type="protein sequence ID" value="PTG16770.1"/>
    <property type="molecule type" value="Genomic_DNA"/>
</dbReference>
<dbReference type="RefSeq" id="WP_107360470.1">
    <property type="nucleotide sequence ID" value="NZ_PZBZ01000005.1"/>
</dbReference>
<accession>A0AAE5T0U9</accession>
<dbReference type="GO" id="GO:0009234">
    <property type="term" value="P:menaquinone biosynthetic process"/>
    <property type="evidence" value="ECO:0007669"/>
    <property type="project" value="InterPro"/>
</dbReference>
<dbReference type="AlphaFoldDB" id="A0AAE5T0U9"/>
<organism evidence="1 2">
    <name type="scientific">Staphylococcus chromogenes</name>
    <name type="common">Staphylococcus hyicus subsp. chromogenes</name>
    <dbReference type="NCBI Taxonomy" id="46126"/>
    <lineage>
        <taxon>Bacteria</taxon>
        <taxon>Bacillati</taxon>
        <taxon>Bacillota</taxon>
        <taxon>Bacilli</taxon>
        <taxon>Bacillales</taxon>
        <taxon>Staphylococcaceae</taxon>
        <taxon>Staphylococcus</taxon>
    </lineage>
</organism>
<evidence type="ECO:0000313" key="1">
    <source>
        <dbReference type="EMBL" id="PTG16770.1"/>
    </source>
</evidence>
<sequence length="195" mass="22752">MSKTFELLEKQMNKTLIHIHKPKNVFVNRALSEILDSLEIPTLSKVAVLSINTAMNHLDRISFYRFERDAILIGDLYSAHYYYLISQIQSTTFQKHMSEAIIKINAQKSYLQNEHQSLSQHQLLETVLAVEFGLIDTLLNIYQLNTLKEENHQRIIAHLAVDQLTYLNFLNETQINQLIDVIHSKYKYTGVDFNE</sequence>
<proteinExistence type="predicted"/>
<comment type="caution">
    <text evidence="1">The sequence shown here is derived from an EMBL/GenBank/DDBJ whole genome shotgun (WGS) entry which is preliminary data.</text>
</comment>
<reference evidence="1 2" key="1">
    <citation type="journal article" date="2016" name="Front. Microbiol.">
        <title>Comprehensive Phylogenetic Analysis of Bovine Non-aureus Staphylococci Species Based on Whole-Genome Sequencing.</title>
        <authorList>
            <person name="Naushad S."/>
            <person name="Barkema H.W."/>
            <person name="Luby C."/>
            <person name="Condas L.A."/>
            <person name="Nobrega D.B."/>
            <person name="Carson D.A."/>
            <person name="De Buck J."/>
        </authorList>
    </citation>
    <scope>NUCLEOTIDE SEQUENCE [LARGE SCALE GENOMIC DNA]</scope>
    <source>
        <strain evidence="1 2">SNUC 505</strain>
    </source>
</reference>
<dbReference type="Proteomes" id="UP000242704">
    <property type="component" value="Unassembled WGS sequence"/>
</dbReference>
<gene>
    <name evidence="1" type="ORF">BU653_01425</name>
</gene>
<evidence type="ECO:0008006" key="3">
    <source>
        <dbReference type="Google" id="ProtNLM"/>
    </source>
</evidence>
<dbReference type="Gene3D" id="1.20.120.1450">
    <property type="match status" value="1"/>
</dbReference>
<evidence type="ECO:0000313" key="2">
    <source>
        <dbReference type="Proteomes" id="UP000242704"/>
    </source>
</evidence>
<dbReference type="Pfam" id="PF07307">
    <property type="entry name" value="HEPPP_synt_1"/>
    <property type="match status" value="1"/>
</dbReference>
<protein>
    <recommendedName>
        <fullName evidence="3">Heptaprenyl diphosphate synthase</fullName>
    </recommendedName>
</protein>
<dbReference type="InterPro" id="IPR009920">
    <property type="entry name" value="HEPPP_synth_su1"/>
</dbReference>